<dbReference type="Gene3D" id="3.40.50.300">
    <property type="entry name" value="P-loop containing nucleotide triphosphate hydrolases"/>
    <property type="match status" value="1"/>
</dbReference>
<evidence type="ECO:0000259" key="7">
    <source>
        <dbReference type="SMART" id="SM00487"/>
    </source>
</evidence>
<keyword evidence="2" id="KW-0808">Transferase</keyword>
<evidence type="ECO:0000256" key="6">
    <source>
        <dbReference type="SAM" id="MobiDB-lite"/>
    </source>
</evidence>
<dbReference type="InterPro" id="IPR001525">
    <property type="entry name" value="C5_MeTfrase"/>
</dbReference>
<sequence length="2047" mass="229099">MASQGDTSQQVIKLQFSDNLKPTEANANIPELRRGRRVKRGRYLAQDLPPLHVLEDIFADMVSNAMRLGFNDVLLQLGNRSLRVATVCSGTEAPLLAVEMIQKCIDRLQFTHAFSCEIVPLKQSYIERSFRPPVLFRDLTELGKDQAKTAYGALTDIPGDLDILFAGTACVDFSLLNSHKKALHEGGESGATFDGLLQYVDRYRPRMVIQENVRAAPWGDVEVKWNEIGYMAVLTSVDTKHFYIPQTRERGYMIVIDKRRLGAAGLLNNPMDQTGLKSVAEKVRGLVSSFKRPASSPVGVFLLSDDDRRLEVAEKKACLEVRSEAAWEQYQIRHQHHRDKLDLGDERPISRSAPGSSDLTVPDFYWRRFWETQPERVWETADINFLVKLAQSYDMNFKERWIDLSQGVDRGNDSLVGTGIAGCLTPKGLPFVTTRGGPVSGSEALSLQGLPLDRMLITRETQAELMDMAGNAMTSTVVCAVMFAGLIAVHQIFGTDEKGSTHPGNKEAKPLLTPNEVHSPVTSILPFAEAKFVDHDVLKAHAARTVLRCYCERQTRVQDEIFECVRCGHSACKKCQGNPPHSYTPLTLLREDPSEFLAKTTGLLPMKLALTGLNTLSFEVFHRKFSSVALQPLWADFTTCVSLVLEDAYWFSEIKRGRKWRVIYTGKNGHLHLEIGPDSIEWFLFGDAPKCALAKSAIREMFAKPVARMTPPSGSLINGPWEVYSPLSTPFSVKFSGKGDQLPSFESKCGLAGTKFAESKVWDKLLIKASQIGSKLKPATDHDISGTYNFLELCGTACGAMYKKEADGPNPAMFLFLDPAKTGLPENDVCVFSLEHSRLPGYEVRMTIAELDLNFRAPNMTEKPQTFTAFWRECAKEPAAQLVICDTQSIAHEVPKPGTQFSIEDMNCQEACITLTSLSAPPEALNLPGTADHWQSWDPEVSSRELKGFAWLFSQIAGFSAFKNWSDIISIPTHEHESSNQNCNSCNPPPPGIIWGRDEKGKVTPYENQLDAAVYERAMKSRPSPFQIFRRINANGEAELRVTLNIQALTHQARGKLAGTTNGEISTSQWRLIPQAFDPMKGRATRFTLMNNAADVPFLQPPNFKKELRREQLRSLSWMISQEAEGIEPFMEEEIEEAVLSLIPWRAEVKLTMPNTVRGGVIADEVGYGKTAIVLGLIDSQYQTDLEIAREDDGLIPTKATLIVVPGNVLTQWDSEIEKFLGTKYKVLVVNLINDITIQEVQDADIVLVSWSILANDSYYSRLQRFTGTPQAPSKSGSTGRSFDNWFHEARASLRELVGILKSEGPQSMLRDLRARRRRVQETQADATYVPSARLRGQAFADAHATHDPISEVEELSDVDDSETQQKRKRSVTSKTDEDPKRRKTETEGSGQASESKKEPKQKAPPDDNKEFGIATNKKQDWRTVRAAFFHAFSFTRLVIDEYTYAGEERQASLLGLTARSKWILSGTPLLNEFADIKSIARYLGLHLGVDDDGDCDKLTHNPRLRNIRKNFMAVEAFQMYQPPHSNAWYGNRRSHAQNFLNRFARSNMAEITRIPVKYHEEIVTLTPTEKEVYDELFQTVKMNKKQMDDLTSPLNTILSNSHSQEEALILGCAITQIGKGPWNLETCQKALQTTTKKQNAYWDRIKALCREAAMLWYRQSTDPDGWKDFHAGVMNSNYGDRMFVEKFEELLMDCFKSYKTWTVSNVKDYEELRGKLDKRETNIPKPSESSKPPKRSKSTSSAATASDDDHTTAMLKKAIIADTISLLKNVHLVDRAKRLYQSVVDARTLSVWACANCTRKVPHKKDVFILKSCGHILCTWCTSAGEVHSSCEITACNGHLLQSKLMNVANIEKDEPTTEGSKLIRLREVINRVPENEFVLIFVQIGHLMPVVSESLTTAGIEHRMVTPASLKVIGEFIEGTKPAAAGNATSPRPIKALLLNLGGAAAAGLNLQCANHVIFFSPFLAETEDDWNAGMSQAVGRARRYGQPHVVHIYHLLARNTVEVNIFQQRQKCKLVWRHGAVARLLEGEIVAESDTLLSGESLRE</sequence>
<feature type="domain" description="Helicase ATP-binding" evidence="7">
    <location>
        <begin position="1104"/>
        <end position="1502"/>
    </location>
</feature>
<proteinExistence type="predicted"/>
<dbReference type="GO" id="GO:0008094">
    <property type="term" value="F:ATP-dependent activity, acting on DNA"/>
    <property type="evidence" value="ECO:0007669"/>
    <property type="project" value="TreeGrafter"/>
</dbReference>
<dbReference type="Proteomes" id="UP001152592">
    <property type="component" value="Unassembled WGS sequence"/>
</dbReference>
<dbReference type="Pfam" id="PF00145">
    <property type="entry name" value="DNA_methylase"/>
    <property type="match status" value="1"/>
</dbReference>
<dbReference type="SUPFAM" id="SSF53335">
    <property type="entry name" value="S-adenosyl-L-methionine-dependent methyltransferases"/>
    <property type="match status" value="1"/>
</dbReference>
<protein>
    <recommendedName>
        <fullName evidence="7">Helicase ATP-binding domain-containing protein</fullName>
    </recommendedName>
</protein>
<evidence type="ECO:0000313" key="9">
    <source>
        <dbReference type="Proteomes" id="UP001152592"/>
    </source>
</evidence>
<evidence type="ECO:0000256" key="5">
    <source>
        <dbReference type="ARBA" id="ARBA00022840"/>
    </source>
</evidence>
<organism evidence="8 9">
    <name type="scientific">Penicillium salamii</name>
    <dbReference type="NCBI Taxonomy" id="1612424"/>
    <lineage>
        <taxon>Eukaryota</taxon>
        <taxon>Fungi</taxon>
        <taxon>Dikarya</taxon>
        <taxon>Ascomycota</taxon>
        <taxon>Pezizomycotina</taxon>
        <taxon>Eurotiomycetes</taxon>
        <taxon>Eurotiomycetidae</taxon>
        <taxon>Eurotiales</taxon>
        <taxon>Aspergillaceae</taxon>
        <taxon>Penicillium</taxon>
    </lineage>
</organism>
<dbReference type="SUPFAM" id="SSF52540">
    <property type="entry name" value="P-loop containing nucleoside triphosphate hydrolases"/>
    <property type="match status" value="2"/>
</dbReference>
<dbReference type="InterPro" id="IPR029063">
    <property type="entry name" value="SAM-dependent_MTases_sf"/>
</dbReference>
<feature type="region of interest" description="Disordered" evidence="6">
    <location>
        <begin position="1718"/>
        <end position="1750"/>
    </location>
</feature>
<dbReference type="EMBL" id="CAJVPD010000230">
    <property type="protein sequence ID" value="CAG8374639.1"/>
    <property type="molecule type" value="Genomic_DNA"/>
</dbReference>
<dbReference type="OrthoDB" id="10013825at2759"/>
<dbReference type="InterPro" id="IPR027417">
    <property type="entry name" value="P-loop_NTPase"/>
</dbReference>
<keyword evidence="4" id="KW-0378">Hydrolase</keyword>
<dbReference type="CDD" id="cd18793">
    <property type="entry name" value="SF2_C_SNF"/>
    <property type="match status" value="1"/>
</dbReference>
<comment type="caution">
    <text evidence="8">The sequence shown here is derived from an EMBL/GenBank/DDBJ whole genome shotgun (WGS) entry which is preliminary data.</text>
</comment>
<evidence type="ECO:0000256" key="1">
    <source>
        <dbReference type="ARBA" id="ARBA00022603"/>
    </source>
</evidence>
<dbReference type="GO" id="GO:0008168">
    <property type="term" value="F:methyltransferase activity"/>
    <property type="evidence" value="ECO:0007669"/>
    <property type="project" value="UniProtKB-KW"/>
</dbReference>
<evidence type="ECO:0000256" key="2">
    <source>
        <dbReference type="ARBA" id="ARBA00022679"/>
    </source>
</evidence>
<dbReference type="InterPro" id="IPR038718">
    <property type="entry name" value="SNF2-like_sf"/>
</dbReference>
<evidence type="ECO:0000313" key="8">
    <source>
        <dbReference type="EMBL" id="CAG8374639.1"/>
    </source>
</evidence>
<dbReference type="InterPro" id="IPR000330">
    <property type="entry name" value="SNF2_N"/>
</dbReference>
<feature type="compositionally biased region" description="Basic and acidic residues" evidence="6">
    <location>
        <begin position="1375"/>
        <end position="1387"/>
    </location>
</feature>
<dbReference type="GO" id="GO:0005634">
    <property type="term" value="C:nucleus"/>
    <property type="evidence" value="ECO:0007669"/>
    <property type="project" value="TreeGrafter"/>
</dbReference>
<dbReference type="GO" id="GO:0032259">
    <property type="term" value="P:methylation"/>
    <property type="evidence" value="ECO:0007669"/>
    <property type="project" value="UniProtKB-KW"/>
</dbReference>
<dbReference type="PANTHER" id="PTHR45626">
    <property type="entry name" value="TRANSCRIPTION TERMINATION FACTOR 2-RELATED"/>
    <property type="match status" value="1"/>
</dbReference>
<dbReference type="InterPro" id="IPR049730">
    <property type="entry name" value="SNF2/RAD54-like_C"/>
</dbReference>
<dbReference type="InterPro" id="IPR014001">
    <property type="entry name" value="Helicase_ATP-bd"/>
</dbReference>
<dbReference type="Gene3D" id="3.40.50.10810">
    <property type="entry name" value="Tandem AAA-ATPase domain"/>
    <property type="match status" value="1"/>
</dbReference>
<keyword evidence="1" id="KW-0489">Methyltransferase</keyword>
<dbReference type="SMART" id="SM00487">
    <property type="entry name" value="DEXDc"/>
    <property type="match status" value="1"/>
</dbReference>
<evidence type="ECO:0000256" key="3">
    <source>
        <dbReference type="ARBA" id="ARBA00022741"/>
    </source>
</evidence>
<dbReference type="Gene3D" id="3.40.50.150">
    <property type="entry name" value="Vaccinia Virus protein VP39"/>
    <property type="match status" value="1"/>
</dbReference>
<feature type="region of interest" description="Disordered" evidence="6">
    <location>
        <begin position="1347"/>
        <end position="1415"/>
    </location>
</feature>
<dbReference type="PANTHER" id="PTHR45626:SF26">
    <property type="entry name" value="FAMILY HELICASE, PUTATIVE (AFU_ORTHOLOGUE AFUA_2G09120)-RELATED"/>
    <property type="match status" value="1"/>
</dbReference>
<dbReference type="Pfam" id="PF00176">
    <property type="entry name" value="SNF2-rel_dom"/>
    <property type="match status" value="1"/>
</dbReference>
<dbReference type="InterPro" id="IPR050628">
    <property type="entry name" value="SNF2_RAD54_helicase_TF"/>
</dbReference>
<dbReference type="GO" id="GO:0016787">
    <property type="term" value="F:hydrolase activity"/>
    <property type="evidence" value="ECO:0007669"/>
    <property type="project" value="UniProtKB-KW"/>
</dbReference>
<feature type="compositionally biased region" description="Basic and acidic residues" evidence="6">
    <location>
        <begin position="1395"/>
        <end position="1411"/>
    </location>
</feature>
<reference evidence="8" key="1">
    <citation type="submission" date="2021-07" db="EMBL/GenBank/DDBJ databases">
        <authorList>
            <person name="Branca A.L. A."/>
        </authorList>
    </citation>
    <scope>NUCLEOTIDE SEQUENCE</scope>
</reference>
<feature type="compositionally biased region" description="Acidic residues" evidence="6">
    <location>
        <begin position="1351"/>
        <end position="1363"/>
    </location>
</feature>
<dbReference type="GO" id="GO:0006281">
    <property type="term" value="P:DNA repair"/>
    <property type="evidence" value="ECO:0007669"/>
    <property type="project" value="TreeGrafter"/>
</dbReference>
<keyword evidence="5" id="KW-0067">ATP-binding</keyword>
<accession>A0A9W4J647</accession>
<dbReference type="GO" id="GO:0005524">
    <property type="term" value="F:ATP binding"/>
    <property type="evidence" value="ECO:0007669"/>
    <property type="project" value="UniProtKB-KW"/>
</dbReference>
<name>A0A9W4J647_9EURO</name>
<evidence type="ECO:0000256" key="4">
    <source>
        <dbReference type="ARBA" id="ARBA00022801"/>
    </source>
</evidence>
<gene>
    <name evidence="8" type="ORF">PSALAMII_LOCUS5014</name>
</gene>
<keyword evidence="3" id="KW-0547">Nucleotide-binding</keyword>